<dbReference type="RefSeq" id="WP_278004598.1">
    <property type="nucleotide sequence ID" value="NZ_JARSBN010000002.1"/>
</dbReference>
<name>A0ABT6FZB5_9FLAO</name>
<dbReference type="Proteomes" id="UP001529085">
    <property type="component" value="Unassembled WGS sequence"/>
</dbReference>
<proteinExistence type="predicted"/>
<evidence type="ECO:0000313" key="1">
    <source>
        <dbReference type="EMBL" id="MDG4715133.1"/>
    </source>
</evidence>
<dbReference type="EMBL" id="JARSBN010000002">
    <property type="protein sequence ID" value="MDG4715133.1"/>
    <property type="molecule type" value="Genomic_DNA"/>
</dbReference>
<reference evidence="1 2" key="1">
    <citation type="submission" date="2023-03" db="EMBL/GenBank/DDBJ databases">
        <title>Strain YYF002 represents a novel species in the genus Winogradskyella isolated from seawater.</title>
        <authorList>
            <person name="Fu Z.-Y."/>
        </authorList>
    </citation>
    <scope>NUCLEOTIDE SEQUENCE [LARGE SCALE GENOMIC DNA]</scope>
    <source>
        <strain evidence="1 2">YYF002</strain>
    </source>
</reference>
<comment type="caution">
    <text evidence="1">The sequence shown here is derived from an EMBL/GenBank/DDBJ whole genome shotgun (WGS) entry which is preliminary data.</text>
</comment>
<sequence length="41" mass="4723">MKTKSNLPEPTFNENLLFSNLKNTLRVISGVLKLTKKIFML</sequence>
<gene>
    <name evidence="1" type="ORF">P7122_04570</name>
</gene>
<protein>
    <submittedName>
        <fullName evidence="1">Uncharacterized protein</fullName>
    </submittedName>
</protein>
<accession>A0ABT6FZB5</accession>
<keyword evidence="2" id="KW-1185">Reference proteome</keyword>
<evidence type="ECO:0000313" key="2">
    <source>
        <dbReference type="Proteomes" id="UP001529085"/>
    </source>
</evidence>
<organism evidence="1 2">
    <name type="scientific">Winogradskyella marincola</name>
    <dbReference type="NCBI Taxonomy" id="3037795"/>
    <lineage>
        <taxon>Bacteria</taxon>
        <taxon>Pseudomonadati</taxon>
        <taxon>Bacteroidota</taxon>
        <taxon>Flavobacteriia</taxon>
        <taxon>Flavobacteriales</taxon>
        <taxon>Flavobacteriaceae</taxon>
        <taxon>Winogradskyella</taxon>
    </lineage>
</organism>